<evidence type="ECO:0000256" key="2">
    <source>
        <dbReference type="SAM" id="MobiDB-lite"/>
    </source>
</evidence>
<protein>
    <recommendedName>
        <fullName evidence="5">DUF1027 domain-containing protein</fullName>
    </recommendedName>
</protein>
<dbReference type="eggNOG" id="COG4470">
    <property type="taxonomic scope" value="Bacteria"/>
</dbReference>
<feature type="compositionally biased region" description="Basic residues" evidence="2">
    <location>
        <begin position="176"/>
        <end position="190"/>
    </location>
</feature>
<feature type="compositionally biased region" description="Basic and acidic residues" evidence="2">
    <location>
        <begin position="263"/>
        <end position="272"/>
    </location>
</feature>
<dbReference type="STRING" id="638301.HMPREF0444_0881"/>
<feature type="compositionally biased region" description="Basic residues" evidence="2">
    <location>
        <begin position="248"/>
        <end position="262"/>
    </location>
</feature>
<evidence type="ECO:0000313" key="3">
    <source>
        <dbReference type="EMBL" id="EEW37522.1"/>
    </source>
</evidence>
<organism evidence="3 4">
    <name type="scientific">Granulicatella adiacens ATCC 49175</name>
    <dbReference type="NCBI Taxonomy" id="638301"/>
    <lineage>
        <taxon>Bacteria</taxon>
        <taxon>Bacillati</taxon>
        <taxon>Bacillota</taxon>
        <taxon>Bacilli</taxon>
        <taxon>Lactobacillales</taxon>
        <taxon>Carnobacteriaceae</taxon>
        <taxon>Granulicatella</taxon>
    </lineage>
</organism>
<feature type="compositionally biased region" description="Basic and acidic residues" evidence="2">
    <location>
        <begin position="132"/>
        <end position="149"/>
    </location>
</feature>
<dbReference type="InterPro" id="IPR009370">
    <property type="entry name" value="YutD-like"/>
</dbReference>
<feature type="disulfide bond" evidence="1">
    <location>
        <begin position="114"/>
        <end position="118"/>
    </location>
</feature>
<dbReference type="RefSeq" id="WP_005606872.1">
    <property type="nucleotide sequence ID" value="NZ_CP102283.1"/>
</dbReference>
<dbReference type="HOGENOM" id="CLU_080936_2_2_9"/>
<dbReference type="Pfam" id="PF06265">
    <property type="entry name" value="YutD-like"/>
    <property type="match status" value="1"/>
</dbReference>
<gene>
    <name evidence="3" type="ORF">HMPREF0444_0881</name>
</gene>
<keyword evidence="1" id="KW-1015">Disulfide bond</keyword>
<feature type="region of interest" description="Disordered" evidence="2">
    <location>
        <begin position="132"/>
        <end position="272"/>
    </location>
</feature>
<dbReference type="Gene3D" id="3.50.4.20">
    <property type="match status" value="1"/>
</dbReference>
<proteinExistence type="predicted"/>
<dbReference type="GeneID" id="78412783"/>
<comment type="caution">
    <text evidence="3">The sequence shown here is derived from an EMBL/GenBank/DDBJ whole genome shotgun (WGS) entry which is preliminary data.</text>
</comment>
<dbReference type="AlphaFoldDB" id="C8NG36"/>
<dbReference type="Proteomes" id="UP000005926">
    <property type="component" value="Unassembled WGS sequence"/>
</dbReference>
<evidence type="ECO:0000256" key="1">
    <source>
        <dbReference type="PIRSR" id="PIRSR012565-1"/>
    </source>
</evidence>
<name>C8NG36_9LACT</name>
<dbReference type="EMBL" id="ACKZ01000016">
    <property type="protein sequence ID" value="EEW37522.1"/>
    <property type="molecule type" value="Genomic_DNA"/>
</dbReference>
<evidence type="ECO:0008006" key="5">
    <source>
        <dbReference type="Google" id="ProtNLM"/>
    </source>
</evidence>
<reference evidence="3 4" key="1">
    <citation type="submission" date="2009-08" db="EMBL/GenBank/DDBJ databases">
        <authorList>
            <person name="Muzny D."/>
            <person name="Qin X."/>
            <person name="Deng J."/>
            <person name="Jiang H."/>
            <person name="Liu Y."/>
            <person name="Qu J."/>
            <person name="Song X.-Z."/>
            <person name="Zhang L."/>
            <person name="Thornton R."/>
            <person name="Coyle M."/>
            <person name="Francisco L."/>
            <person name="Jackson L."/>
            <person name="Javaid M."/>
            <person name="Korchina V."/>
            <person name="Kovar C."/>
            <person name="Mata R."/>
            <person name="Mathew T."/>
            <person name="Ngo R."/>
            <person name="Nguyen L."/>
            <person name="Nguyen N."/>
            <person name="Okwuonu G."/>
            <person name="Ongeri F."/>
            <person name="Pham C."/>
            <person name="Simmons D."/>
            <person name="Wilczek-Boney K."/>
            <person name="Hale W."/>
            <person name="Jakkamsetti A."/>
            <person name="Pham P."/>
            <person name="Ruth R."/>
            <person name="San Lucas F."/>
            <person name="Warren J."/>
            <person name="Zhang J."/>
            <person name="Zhao Z."/>
            <person name="Zhou C."/>
            <person name="Zhu D."/>
            <person name="Lee S."/>
            <person name="Bess C."/>
            <person name="Blankenburg K."/>
            <person name="Forbes L."/>
            <person name="Fu Q."/>
            <person name="Gubbala S."/>
            <person name="Hirani K."/>
            <person name="Jayaseelan J.C."/>
            <person name="Lara F."/>
            <person name="Munidasa M."/>
            <person name="Palculict T."/>
            <person name="Patil S."/>
            <person name="Pu L.-L."/>
            <person name="Saada N."/>
            <person name="Tang L."/>
            <person name="Weissenberger G."/>
            <person name="Zhu Y."/>
            <person name="Hemphill L."/>
            <person name="Shang Y."/>
            <person name="Youmans B."/>
            <person name="Ayvaz T."/>
            <person name="Ross M."/>
            <person name="Santibanez J."/>
            <person name="Aqrawi P."/>
            <person name="Gross S."/>
            <person name="Joshi V."/>
            <person name="Fowler G."/>
            <person name="Nazareth L."/>
            <person name="Reid J."/>
            <person name="Worley K."/>
            <person name="Petrosino J."/>
            <person name="Highlander S."/>
            <person name="Gibbs R."/>
        </authorList>
    </citation>
    <scope>NUCLEOTIDE SEQUENCE [LARGE SCALE GENOMIC DNA]</scope>
    <source>
        <strain evidence="3 4">ATCC 49175</strain>
    </source>
</reference>
<sequence>MTEKTVETLSDELSQVLQEIVTNPEEEPKRAVVVDEKTILVDEVHYQIIEDYRNGFNIEAFNERYNDIFERYDYIVGDWGHEKLRLKGFFKHSHKLATPDRDIDYLQEYILEYCNFGCQYFVLERDPEAKHKPVLEEEKPQRPRRERSSQRKRQNNPRREHVFSPVDLDAPARNQQNRKFKEKSQNRQKRRNNETNPRNKKEQDFNLKEFIPKETMKEYGEKTFKPKTKKSNSQHFSMKEVEKSSSSKVKKSVVKNPQKKGFHIRENQQRGK</sequence>
<dbReference type="InterPro" id="IPR038141">
    <property type="entry name" value="YutD-like_sf"/>
</dbReference>
<accession>C8NG36</accession>
<keyword evidence="4" id="KW-1185">Reference proteome</keyword>
<feature type="compositionally biased region" description="Basic and acidic residues" evidence="2">
    <location>
        <begin position="191"/>
        <end position="224"/>
    </location>
</feature>
<evidence type="ECO:0000313" key="4">
    <source>
        <dbReference type="Proteomes" id="UP000005926"/>
    </source>
</evidence>